<keyword evidence="9" id="KW-0812">Transmembrane</keyword>
<dbReference type="InterPro" id="IPR036890">
    <property type="entry name" value="HATPase_C_sf"/>
</dbReference>
<dbReference type="CDD" id="cd00082">
    <property type="entry name" value="HisKA"/>
    <property type="match status" value="1"/>
</dbReference>
<dbReference type="InterPro" id="IPR003660">
    <property type="entry name" value="HAMP_dom"/>
</dbReference>
<dbReference type="SMART" id="SM00304">
    <property type="entry name" value="HAMP"/>
    <property type="match status" value="1"/>
</dbReference>
<proteinExistence type="predicted"/>
<dbReference type="Gene3D" id="3.30.565.10">
    <property type="entry name" value="Histidine kinase-like ATPase, C-terminal domain"/>
    <property type="match status" value="1"/>
</dbReference>
<keyword evidence="4" id="KW-0597">Phosphoprotein</keyword>
<dbReference type="PROSITE" id="PS50109">
    <property type="entry name" value="HIS_KIN"/>
    <property type="match status" value="1"/>
</dbReference>
<evidence type="ECO:0000256" key="9">
    <source>
        <dbReference type="SAM" id="Phobius"/>
    </source>
</evidence>
<dbReference type="RefSeq" id="WP_132540090.1">
    <property type="nucleotide sequence ID" value="NZ_SLWY01000006.1"/>
</dbReference>
<dbReference type="Gene3D" id="6.10.340.10">
    <property type="match status" value="1"/>
</dbReference>
<keyword evidence="9" id="KW-0472">Membrane</keyword>
<dbReference type="CDD" id="cd00075">
    <property type="entry name" value="HATPase"/>
    <property type="match status" value="1"/>
</dbReference>
<dbReference type="OrthoDB" id="9804645at2"/>
<feature type="domain" description="Histidine kinase" evidence="10">
    <location>
        <begin position="256"/>
        <end position="472"/>
    </location>
</feature>
<keyword evidence="6 12" id="KW-0418">Kinase</keyword>
<evidence type="ECO:0000259" key="11">
    <source>
        <dbReference type="PROSITE" id="PS50885"/>
    </source>
</evidence>
<evidence type="ECO:0000256" key="6">
    <source>
        <dbReference type="ARBA" id="ARBA00022777"/>
    </source>
</evidence>
<accession>A0A4V2SD53</accession>
<dbReference type="EMBL" id="SLWY01000006">
    <property type="protein sequence ID" value="TCO81966.1"/>
    <property type="molecule type" value="Genomic_DNA"/>
</dbReference>
<keyword evidence="5" id="KW-0808">Transferase</keyword>
<comment type="caution">
    <text evidence="12">The sequence shown here is derived from an EMBL/GenBank/DDBJ whole genome shotgun (WGS) entry which is preliminary data.</text>
</comment>
<feature type="coiled-coil region" evidence="8">
    <location>
        <begin position="229"/>
        <end position="256"/>
    </location>
</feature>
<keyword evidence="9" id="KW-1133">Transmembrane helix</keyword>
<evidence type="ECO:0000256" key="1">
    <source>
        <dbReference type="ARBA" id="ARBA00000085"/>
    </source>
</evidence>
<evidence type="ECO:0000259" key="10">
    <source>
        <dbReference type="PROSITE" id="PS50109"/>
    </source>
</evidence>
<evidence type="ECO:0000313" key="13">
    <source>
        <dbReference type="Proteomes" id="UP000295765"/>
    </source>
</evidence>
<name>A0A4V2SD53_9GAMM</name>
<dbReference type="InterPro" id="IPR050736">
    <property type="entry name" value="Sensor_HK_Regulatory"/>
</dbReference>
<keyword evidence="7" id="KW-0902">Two-component regulatory system</keyword>
<dbReference type="InterPro" id="IPR004358">
    <property type="entry name" value="Sig_transdc_His_kin-like_C"/>
</dbReference>
<organism evidence="12 13">
    <name type="scientific">Plasticicumulans lactativorans</name>
    <dbReference type="NCBI Taxonomy" id="1133106"/>
    <lineage>
        <taxon>Bacteria</taxon>
        <taxon>Pseudomonadati</taxon>
        <taxon>Pseudomonadota</taxon>
        <taxon>Gammaproteobacteria</taxon>
        <taxon>Candidatus Competibacteraceae</taxon>
        <taxon>Plasticicumulans</taxon>
    </lineage>
</organism>
<gene>
    <name evidence="12" type="ORF">EV699_10660</name>
</gene>
<dbReference type="InterPro" id="IPR003594">
    <property type="entry name" value="HATPase_dom"/>
</dbReference>
<dbReference type="AlphaFoldDB" id="A0A4V2SD53"/>
<dbReference type="Gene3D" id="1.10.287.130">
    <property type="match status" value="1"/>
</dbReference>
<dbReference type="PROSITE" id="PS50885">
    <property type="entry name" value="HAMP"/>
    <property type="match status" value="1"/>
</dbReference>
<evidence type="ECO:0000256" key="4">
    <source>
        <dbReference type="ARBA" id="ARBA00022553"/>
    </source>
</evidence>
<reference evidence="12 13" key="1">
    <citation type="submission" date="2019-03" db="EMBL/GenBank/DDBJ databases">
        <title>Genomic Encyclopedia of Type Strains, Phase IV (KMG-IV): sequencing the most valuable type-strain genomes for metagenomic binning, comparative biology and taxonomic classification.</title>
        <authorList>
            <person name="Goeker M."/>
        </authorList>
    </citation>
    <scope>NUCLEOTIDE SEQUENCE [LARGE SCALE GENOMIC DNA]</scope>
    <source>
        <strain evidence="12 13">DSM 25287</strain>
    </source>
</reference>
<evidence type="ECO:0000256" key="5">
    <source>
        <dbReference type="ARBA" id="ARBA00022679"/>
    </source>
</evidence>
<dbReference type="SMART" id="SM00387">
    <property type="entry name" value="HATPase_c"/>
    <property type="match status" value="1"/>
</dbReference>
<dbReference type="Pfam" id="PF00512">
    <property type="entry name" value="HisKA"/>
    <property type="match status" value="1"/>
</dbReference>
<comment type="subcellular location">
    <subcellularLocation>
        <location evidence="2">Membrane</location>
    </subcellularLocation>
</comment>
<keyword evidence="8" id="KW-0175">Coiled coil</keyword>
<comment type="catalytic activity">
    <reaction evidence="1">
        <text>ATP + protein L-histidine = ADP + protein N-phospho-L-histidine.</text>
        <dbReference type="EC" id="2.7.13.3"/>
    </reaction>
</comment>
<feature type="transmembrane region" description="Helical" evidence="9">
    <location>
        <begin position="12"/>
        <end position="34"/>
    </location>
</feature>
<evidence type="ECO:0000256" key="7">
    <source>
        <dbReference type="ARBA" id="ARBA00023012"/>
    </source>
</evidence>
<dbReference type="Proteomes" id="UP000295765">
    <property type="component" value="Unassembled WGS sequence"/>
</dbReference>
<dbReference type="GO" id="GO:0000155">
    <property type="term" value="F:phosphorelay sensor kinase activity"/>
    <property type="evidence" value="ECO:0007669"/>
    <property type="project" value="InterPro"/>
</dbReference>
<dbReference type="Pfam" id="PF02518">
    <property type="entry name" value="HATPase_c"/>
    <property type="match status" value="1"/>
</dbReference>
<evidence type="ECO:0000256" key="2">
    <source>
        <dbReference type="ARBA" id="ARBA00004370"/>
    </source>
</evidence>
<dbReference type="InterPro" id="IPR005467">
    <property type="entry name" value="His_kinase_dom"/>
</dbReference>
<dbReference type="GO" id="GO:0016020">
    <property type="term" value="C:membrane"/>
    <property type="evidence" value="ECO:0007669"/>
    <property type="project" value="UniProtKB-SubCell"/>
</dbReference>
<dbReference type="PRINTS" id="PR00344">
    <property type="entry name" value="BCTRLSENSOR"/>
</dbReference>
<evidence type="ECO:0000256" key="3">
    <source>
        <dbReference type="ARBA" id="ARBA00012438"/>
    </source>
</evidence>
<dbReference type="InterPro" id="IPR003661">
    <property type="entry name" value="HisK_dim/P_dom"/>
</dbReference>
<dbReference type="Pfam" id="PF00672">
    <property type="entry name" value="HAMP"/>
    <property type="match status" value="1"/>
</dbReference>
<dbReference type="InterPro" id="IPR036097">
    <property type="entry name" value="HisK_dim/P_sf"/>
</dbReference>
<evidence type="ECO:0000313" key="12">
    <source>
        <dbReference type="EMBL" id="TCO81966.1"/>
    </source>
</evidence>
<dbReference type="EC" id="2.7.13.3" evidence="3"/>
<protein>
    <recommendedName>
        <fullName evidence="3">histidine kinase</fullName>
        <ecNumber evidence="3">2.7.13.3</ecNumber>
    </recommendedName>
</protein>
<dbReference type="SUPFAM" id="SSF47384">
    <property type="entry name" value="Homodimeric domain of signal transducing histidine kinase"/>
    <property type="match status" value="1"/>
</dbReference>
<dbReference type="SUPFAM" id="SSF55874">
    <property type="entry name" value="ATPase domain of HSP90 chaperone/DNA topoisomerase II/histidine kinase"/>
    <property type="match status" value="1"/>
</dbReference>
<feature type="transmembrane region" description="Helical" evidence="9">
    <location>
        <begin position="176"/>
        <end position="199"/>
    </location>
</feature>
<dbReference type="SMART" id="SM00388">
    <property type="entry name" value="HisKA"/>
    <property type="match status" value="1"/>
</dbReference>
<evidence type="ECO:0000256" key="8">
    <source>
        <dbReference type="SAM" id="Coils"/>
    </source>
</evidence>
<dbReference type="PANTHER" id="PTHR43711:SF1">
    <property type="entry name" value="HISTIDINE KINASE 1"/>
    <property type="match status" value="1"/>
</dbReference>
<sequence>MLRLSLPLPGSLLARLLLGFALALLPLVAALAVATLSVEELTRRAADQLVRADAAARDGRGLVARLDALERTARQYRVLVTPELREAYERNRSGLFDALERLRTLGLDDSRDALLAALARDLTPLAAPPEGDDAALAERFRPLAEHAASFLERSNAAVADEVEHLRARADEVRNRTLWLALLAAVAAFAFAGLAAGLIARPLRQLAVAIRRLGNEDFATPVVVSGPRDLRALGTRLEWLRARLAELEQAKARFLRSMSHELKTPLTALREGSDLLAGEVLGPLNAEQREVATILTDNAQRLQRRIEDLLNFNRLLARSLSADKVPVELQELVGQVVAAHRLACQARQLEVAVAVPVLHLAADRDKLATVLDNLLGNAVKFSPAGGRIDVRASATGGALLLEVEDQGPGFGPDEHERVFEAFYQGGAPVSGPVQGSGLGLAIAREFALLHGGALAVVAARGSGGCVRLTLPLA</sequence>
<feature type="domain" description="HAMP" evidence="11">
    <location>
        <begin position="196"/>
        <end position="248"/>
    </location>
</feature>
<keyword evidence="13" id="KW-1185">Reference proteome</keyword>
<dbReference type="PANTHER" id="PTHR43711">
    <property type="entry name" value="TWO-COMPONENT HISTIDINE KINASE"/>
    <property type="match status" value="1"/>
</dbReference>